<evidence type="ECO:0000256" key="1">
    <source>
        <dbReference type="ARBA" id="ARBA00022679"/>
    </source>
</evidence>
<protein>
    <submittedName>
        <fullName evidence="5">Arginyl-tRNA--protein-N-Asp/Glu arginylyltransferase</fullName>
    </submittedName>
</protein>
<dbReference type="GO" id="GO:0005737">
    <property type="term" value="C:cytoplasm"/>
    <property type="evidence" value="ECO:0007669"/>
    <property type="project" value="TreeGrafter"/>
</dbReference>
<evidence type="ECO:0000259" key="3">
    <source>
        <dbReference type="Pfam" id="PF04376"/>
    </source>
</evidence>
<feature type="domain" description="N-end aminoacyl transferase N-terminal" evidence="3">
    <location>
        <begin position="14"/>
        <end position="82"/>
    </location>
</feature>
<dbReference type="PANTHER" id="PTHR21367:SF1">
    <property type="entry name" value="ARGINYL-TRNA--PROTEIN TRANSFERASE 1"/>
    <property type="match status" value="1"/>
</dbReference>
<dbReference type="InterPro" id="IPR007471">
    <property type="entry name" value="N-end_Aminoacyl_Trfase_N"/>
</dbReference>
<evidence type="ECO:0000256" key="2">
    <source>
        <dbReference type="ARBA" id="ARBA00023315"/>
    </source>
</evidence>
<reference evidence="5 6" key="1">
    <citation type="submission" date="2015-07" db="EMBL/GenBank/DDBJ databases">
        <title>Isolation and Genomic Characterization of a Novel Halophilic Metal-Reducing Deltaproteobacterium from the Deep Subsurface.</title>
        <authorList>
            <person name="Badalamenti J.P."/>
            <person name="Summers Z.M."/>
            <person name="Gralnick J.A."/>
            <person name="Bond D.R."/>
        </authorList>
    </citation>
    <scope>NUCLEOTIDE SEQUENCE [LARGE SCALE GENOMIC DNA]</scope>
    <source>
        <strain evidence="5 6">WTL</strain>
    </source>
</reference>
<evidence type="ECO:0000259" key="4">
    <source>
        <dbReference type="Pfam" id="PF04377"/>
    </source>
</evidence>
<dbReference type="InterPro" id="IPR016181">
    <property type="entry name" value="Acyl_CoA_acyltransferase"/>
</dbReference>
<keyword evidence="6" id="KW-1185">Reference proteome</keyword>
<gene>
    <name evidence="5" type="ORF">DSOUD_0093</name>
</gene>
<dbReference type="InterPro" id="IPR007472">
    <property type="entry name" value="N-end_Aminoacyl_Trfase_C"/>
</dbReference>
<dbReference type="NCBIfam" id="NF002346">
    <property type="entry name" value="PRK01305.2-3"/>
    <property type="match status" value="1"/>
</dbReference>
<dbReference type="STRING" id="1603606.DSOUD_0093"/>
<keyword evidence="2" id="KW-0012">Acyltransferase</keyword>
<feature type="domain" description="N-end rule aminoacyl transferase C-terminal" evidence="4">
    <location>
        <begin position="104"/>
        <end position="219"/>
    </location>
</feature>
<dbReference type="Proteomes" id="UP000057158">
    <property type="component" value="Chromosome"/>
</dbReference>
<evidence type="ECO:0000313" key="6">
    <source>
        <dbReference type="Proteomes" id="UP000057158"/>
    </source>
</evidence>
<dbReference type="GO" id="GO:0004057">
    <property type="term" value="F:arginyl-tRNA--protein transferase activity"/>
    <property type="evidence" value="ECO:0007669"/>
    <property type="project" value="InterPro"/>
</dbReference>
<dbReference type="EMBL" id="CP010802">
    <property type="protein sequence ID" value="ALC14894.1"/>
    <property type="molecule type" value="Genomic_DNA"/>
</dbReference>
<sequence length="247" mass="28216">MQLIQLTELEAVEPCPYLPGREKQYEYFLAMGVSAAELSRLLAQGWRKFGPYYFRVACPGCRLCLPLRVDVNNFTPSRSQRRLLRKSAAVSFRFGPLRPDEAVYDLYRRHSLIRFGIETDREAFHNLFYLSSCPALQSELYLNDRLVGVGFLDRGADALSSVYFSYDPDDALLQPGTLSILAEIEHARRLGLPWYYLGYHVPGSPKMAYKNHFRPRQQFDWSRQCWQTLTSAPGDHPAVGVPGNCAP</sequence>
<dbReference type="SUPFAM" id="SSF55729">
    <property type="entry name" value="Acyl-CoA N-acyltransferases (Nat)"/>
    <property type="match status" value="1"/>
</dbReference>
<name>A0A0M5IKA3_9BACT</name>
<dbReference type="Pfam" id="PF04376">
    <property type="entry name" value="ATE_N"/>
    <property type="match status" value="1"/>
</dbReference>
<dbReference type="AlphaFoldDB" id="A0A0M5IKA3"/>
<keyword evidence="1 5" id="KW-0808">Transferase</keyword>
<dbReference type="PANTHER" id="PTHR21367">
    <property type="entry name" value="ARGININE-TRNA-PROTEIN TRANSFERASE 1"/>
    <property type="match status" value="1"/>
</dbReference>
<dbReference type="InterPro" id="IPR030700">
    <property type="entry name" value="N-end_Aminoacyl_Trfase"/>
</dbReference>
<evidence type="ECO:0000313" key="5">
    <source>
        <dbReference type="EMBL" id="ALC14894.1"/>
    </source>
</evidence>
<proteinExistence type="predicted"/>
<dbReference type="OrthoDB" id="9782022at2"/>
<dbReference type="RefSeq" id="WP_053549151.1">
    <property type="nucleotide sequence ID" value="NZ_CP010802.1"/>
</dbReference>
<dbReference type="PATRIC" id="fig|1603606.3.peg.105"/>
<dbReference type="Pfam" id="PF04377">
    <property type="entry name" value="ATE_C"/>
    <property type="match status" value="1"/>
</dbReference>
<organism evidence="5 6">
    <name type="scientific">Desulfuromonas soudanensis</name>
    <dbReference type="NCBI Taxonomy" id="1603606"/>
    <lineage>
        <taxon>Bacteria</taxon>
        <taxon>Pseudomonadati</taxon>
        <taxon>Thermodesulfobacteriota</taxon>
        <taxon>Desulfuromonadia</taxon>
        <taxon>Desulfuromonadales</taxon>
        <taxon>Desulfuromonadaceae</taxon>
        <taxon>Desulfuromonas</taxon>
    </lineage>
</organism>
<dbReference type="KEGG" id="des:DSOUD_0093"/>
<accession>A0A0M5IKA3</accession>